<keyword evidence="2" id="KW-1185">Reference proteome</keyword>
<evidence type="ECO:0000313" key="1">
    <source>
        <dbReference type="EMBL" id="KJB26246.1"/>
    </source>
</evidence>
<proteinExistence type="predicted"/>
<sequence>MSFRHDAFTYAMFLTMSQNMYLANFSENKNERVVCVKNMTPEDILLYATRLRNALGRKVVKLKTRHVTKHLVCKVHGQLM</sequence>
<dbReference type="eggNOG" id="KOG3445">
    <property type="taxonomic scope" value="Eukaryota"/>
</dbReference>
<dbReference type="Gramene" id="KJB26246">
    <property type="protein sequence ID" value="KJB26246"/>
    <property type="gene ID" value="B456_004G234500"/>
</dbReference>
<dbReference type="OMA" id="NMYLANF"/>
<dbReference type="AlphaFoldDB" id="A0A0D2R9D3"/>
<organism evidence="1 2">
    <name type="scientific">Gossypium raimondii</name>
    <name type="common">Peruvian cotton</name>
    <name type="synonym">Gossypium klotzschianum subsp. raimondii</name>
    <dbReference type="NCBI Taxonomy" id="29730"/>
    <lineage>
        <taxon>Eukaryota</taxon>
        <taxon>Viridiplantae</taxon>
        <taxon>Streptophyta</taxon>
        <taxon>Embryophyta</taxon>
        <taxon>Tracheophyta</taxon>
        <taxon>Spermatophyta</taxon>
        <taxon>Magnoliopsida</taxon>
        <taxon>eudicotyledons</taxon>
        <taxon>Gunneridae</taxon>
        <taxon>Pentapetalae</taxon>
        <taxon>rosids</taxon>
        <taxon>malvids</taxon>
        <taxon>Malvales</taxon>
        <taxon>Malvaceae</taxon>
        <taxon>Malvoideae</taxon>
        <taxon>Gossypium</taxon>
    </lineage>
</organism>
<dbReference type="Gene3D" id="3.40.30.10">
    <property type="entry name" value="Glutaredoxin"/>
    <property type="match status" value="1"/>
</dbReference>
<dbReference type="PANTHER" id="PTHR21396">
    <property type="entry name" value="39S RIBOSOMAL PROTEIN L43"/>
    <property type="match status" value="1"/>
</dbReference>
<dbReference type="Proteomes" id="UP000032304">
    <property type="component" value="Chromosome 4"/>
</dbReference>
<gene>
    <name evidence="1" type="ORF">B456_004G234500</name>
</gene>
<protein>
    <submittedName>
        <fullName evidence="1">Uncharacterized protein</fullName>
    </submittedName>
</protein>
<dbReference type="GO" id="GO:0005762">
    <property type="term" value="C:mitochondrial large ribosomal subunit"/>
    <property type="evidence" value="ECO:0007669"/>
    <property type="project" value="TreeGrafter"/>
</dbReference>
<accession>A0A0D2R9D3</accession>
<dbReference type="InterPro" id="IPR039927">
    <property type="entry name" value="Ribosomal_mL43"/>
</dbReference>
<evidence type="ECO:0000313" key="2">
    <source>
        <dbReference type="Proteomes" id="UP000032304"/>
    </source>
</evidence>
<dbReference type="GO" id="GO:0032543">
    <property type="term" value="P:mitochondrial translation"/>
    <property type="evidence" value="ECO:0007669"/>
    <property type="project" value="InterPro"/>
</dbReference>
<reference evidence="1 2" key="1">
    <citation type="journal article" date="2012" name="Nature">
        <title>Repeated polyploidization of Gossypium genomes and the evolution of spinnable cotton fibres.</title>
        <authorList>
            <person name="Paterson A.H."/>
            <person name="Wendel J.F."/>
            <person name="Gundlach H."/>
            <person name="Guo H."/>
            <person name="Jenkins J."/>
            <person name="Jin D."/>
            <person name="Llewellyn D."/>
            <person name="Showmaker K.C."/>
            <person name="Shu S."/>
            <person name="Udall J."/>
            <person name="Yoo M.J."/>
            <person name="Byers R."/>
            <person name="Chen W."/>
            <person name="Doron-Faigenboim A."/>
            <person name="Duke M.V."/>
            <person name="Gong L."/>
            <person name="Grimwood J."/>
            <person name="Grover C."/>
            <person name="Grupp K."/>
            <person name="Hu G."/>
            <person name="Lee T.H."/>
            <person name="Li J."/>
            <person name="Lin L."/>
            <person name="Liu T."/>
            <person name="Marler B.S."/>
            <person name="Page J.T."/>
            <person name="Roberts A.W."/>
            <person name="Romanel E."/>
            <person name="Sanders W.S."/>
            <person name="Szadkowski E."/>
            <person name="Tan X."/>
            <person name="Tang H."/>
            <person name="Xu C."/>
            <person name="Wang J."/>
            <person name="Wang Z."/>
            <person name="Zhang D."/>
            <person name="Zhang L."/>
            <person name="Ashrafi H."/>
            <person name="Bedon F."/>
            <person name="Bowers J.E."/>
            <person name="Brubaker C.L."/>
            <person name="Chee P.W."/>
            <person name="Das S."/>
            <person name="Gingle A.R."/>
            <person name="Haigler C.H."/>
            <person name="Harker D."/>
            <person name="Hoffmann L.V."/>
            <person name="Hovav R."/>
            <person name="Jones D.C."/>
            <person name="Lemke C."/>
            <person name="Mansoor S."/>
            <person name="ur Rahman M."/>
            <person name="Rainville L.N."/>
            <person name="Rambani A."/>
            <person name="Reddy U.K."/>
            <person name="Rong J.K."/>
            <person name="Saranga Y."/>
            <person name="Scheffler B.E."/>
            <person name="Scheffler J.A."/>
            <person name="Stelly D.M."/>
            <person name="Triplett B.A."/>
            <person name="Van Deynze A."/>
            <person name="Vaslin M.F."/>
            <person name="Waghmare V.N."/>
            <person name="Walford S.A."/>
            <person name="Wright R.J."/>
            <person name="Zaki E.A."/>
            <person name="Zhang T."/>
            <person name="Dennis E.S."/>
            <person name="Mayer K.F."/>
            <person name="Peterson D.G."/>
            <person name="Rokhsar D.S."/>
            <person name="Wang X."/>
            <person name="Schmutz J."/>
        </authorList>
    </citation>
    <scope>NUCLEOTIDE SEQUENCE [LARGE SCALE GENOMIC DNA]</scope>
</reference>
<dbReference type="EMBL" id="CM001743">
    <property type="protein sequence ID" value="KJB26246.1"/>
    <property type="molecule type" value="Genomic_DNA"/>
</dbReference>
<dbReference type="STRING" id="29730.A0A0D2R9D3"/>
<name>A0A0D2R9D3_GOSRA</name>
<dbReference type="PANTHER" id="PTHR21396:SF2">
    <property type="entry name" value="LARGE RIBOSOMAL SUBUNIT PROTEIN ML43"/>
    <property type="match status" value="1"/>
</dbReference>
<dbReference type="GO" id="GO:0003735">
    <property type="term" value="F:structural constituent of ribosome"/>
    <property type="evidence" value="ECO:0007669"/>
    <property type="project" value="InterPro"/>
</dbReference>